<dbReference type="Gene3D" id="3.30.300.90">
    <property type="entry name" value="BolA-like"/>
    <property type="match status" value="1"/>
</dbReference>
<dbReference type="PANTHER" id="PTHR46230">
    <property type="match status" value="1"/>
</dbReference>
<evidence type="ECO:0000313" key="3">
    <source>
        <dbReference type="Proteomes" id="UP000033358"/>
    </source>
</evidence>
<keyword evidence="3" id="KW-1185">Reference proteome</keyword>
<accession>A0A0F5MQ65</accession>
<comment type="caution">
    <text evidence="2">The sequence shown here is derived from an EMBL/GenBank/DDBJ whole genome shotgun (WGS) entry which is preliminary data.</text>
</comment>
<protein>
    <submittedName>
        <fullName evidence="2">Transcriptional regulator BolA</fullName>
    </submittedName>
</protein>
<dbReference type="PANTHER" id="PTHR46230:SF7">
    <property type="entry name" value="BOLA-LIKE PROTEIN 1"/>
    <property type="match status" value="1"/>
</dbReference>
<dbReference type="Pfam" id="PF01722">
    <property type="entry name" value="BolA"/>
    <property type="match status" value="1"/>
</dbReference>
<dbReference type="AlphaFoldDB" id="A0A0F5MQ65"/>
<dbReference type="InterPro" id="IPR036065">
    <property type="entry name" value="BolA-like_sf"/>
</dbReference>
<reference evidence="2 3" key="1">
    <citation type="submission" date="2015-02" db="EMBL/GenBank/DDBJ databases">
        <title>Single cell genomics of a rare environmental alphaproteobacterium provides unique insights into Rickettsiaceae evolution.</title>
        <authorList>
            <person name="Martijn J."/>
            <person name="Schulz F."/>
            <person name="Zaremba-Niedzwiedzka K."/>
            <person name="Viklund J."/>
            <person name="Stepanauskas R."/>
            <person name="Andersson S.G.E."/>
            <person name="Horn M."/>
            <person name="Guy L."/>
            <person name="Ettema T.J.G."/>
        </authorList>
    </citation>
    <scope>NUCLEOTIDE SEQUENCE [LARGE SCALE GENOMIC DNA]</scope>
    <source>
        <strain evidence="2 3">SCGC AAA041-L04</strain>
    </source>
</reference>
<dbReference type="GO" id="GO:0016226">
    <property type="term" value="P:iron-sulfur cluster assembly"/>
    <property type="evidence" value="ECO:0007669"/>
    <property type="project" value="TreeGrafter"/>
</dbReference>
<dbReference type="EMBL" id="JYHA01000029">
    <property type="protein sequence ID" value="KKB96714.1"/>
    <property type="molecule type" value="Genomic_DNA"/>
</dbReference>
<dbReference type="SUPFAM" id="SSF82657">
    <property type="entry name" value="BolA-like"/>
    <property type="match status" value="1"/>
</dbReference>
<dbReference type="PIRSF" id="PIRSF003113">
    <property type="entry name" value="BolA"/>
    <property type="match status" value="1"/>
</dbReference>
<dbReference type="Proteomes" id="UP000033358">
    <property type="component" value="Unassembled WGS sequence"/>
</dbReference>
<evidence type="ECO:0000256" key="1">
    <source>
        <dbReference type="RuleBase" id="RU003860"/>
    </source>
</evidence>
<evidence type="ECO:0000313" key="2">
    <source>
        <dbReference type="EMBL" id="KKB96714.1"/>
    </source>
</evidence>
<proteinExistence type="inferred from homology"/>
<sequence>MSVADIIREKLACLKPVVLEIIDESSKHAGHKGHNGSGESHFNVRIVSEQFVGKSMVVRHKMIYKLLEDELKSQVHALALKTLTCNEL</sequence>
<dbReference type="InterPro" id="IPR002634">
    <property type="entry name" value="BolA"/>
</dbReference>
<organism evidence="2 3">
    <name type="scientific">Candidatus Arcanibacter lacustris</name>
    <dbReference type="NCBI Taxonomy" id="1607817"/>
    <lineage>
        <taxon>Bacteria</taxon>
        <taxon>Pseudomonadati</taxon>
        <taxon>Pseudomonadota</taxon>
        <taxon>Alphaproteobacteria</taxon>
        <taxon>Rickettsiales</taxon>
        <taxon>Candidatus Arcanibacter</taxon>
    </lineage>
</organism>
<comment type="similarity">
    <text evidence="1">Belongs to the BolA/IbaG family.</text>
</comment>
<name>A0A0F5MQ65_9RICK</name>
<gene>
    <name evidence="2" type="ORF">SZ25_00208</name>
</gene>